<dbReference type="AlphaFoldDB" id="A0A093VBR4"/>
<sequence>MNHSKKHDTPTECHTWGQPGADYPNEGLQTSLSDRQHIGGWTGHDQRSTDITSGCPETHHIVQSRPPQPHESQTSPPSQYKTEDYVPLDHYLKQSVRDEPWNSVHVQHKQS</sequence>
<dbReference type="HOGENOM" id="CLU_2160098_0_0_1"/>
<evidence type="ECO:0000256" key="1">
    <source>
        <dbReference type="SAM" id="MobiDB-lite"/>
    </source>
</evidence>
<gene>
    <name evidence="2" type="ORF">GQ26_0092200</name>
</gene>
<comment type="caution">
    <text evidence="2">The sequence shown here is derived from an EMBL/GenBank/DDBJ whole genome shotgun (WGS) entry which is preliminary data.</text>
</comment>
<name>A0A093VBR4_TALMA</name>
<evidence type="ECO:0000313" key="2">
    <source>
        <dbReference type="EMBL" id="KFX49620.1"/>
    </source>
</evidence>
<feature type="region of interest" description="Disordered" evidence="1">
    <location>
        <begin position="1"/>
        <end position="83"/>
    </location>
</feature>
<feature type="compositionally biased region" description="Polar residues" evidence="1">
    <location>
        <begin position="70"/>
        <end position="80"/>
    </location>
</feature>
<dbReference type="EMBL" id="JPOX01000009">
    <property type="protein sequence ID" value="KFX49620.1"/>
    <property type="molecule type" value="Genomic_DNA"/>
</dbReference>
<protein>
    <submittedName>
        <fullName evidence="2">Uncharacterized protein</fullName>
    </submittedName>
</protein>
<organism evidence="2">
    <name type="scientific">Talaromyces marneffei PM1</name>
    <dbReference type="NCBI Taxonomy" id="1077442"/>
    <lineage>
        <taxon>Eukaryota</taxon>
        <taxon>Fungi</taxon>
        <taxon>Dikarya</taxon>
        <taxon>Ascomycota</taxon>
        <taxon>Pezizomycotina</taxon>
        <taxon>Eurotiomycetes</taxon>
        <taxon>Eurotiomycetidae</taxon>
        <taxon>Eurotiales</taxon>
        <taxon>Trichocomaceae</taxon>
        <taxon>Talaromyces</taxon>
        <taxon>Talaromyces sect. Talaromyces</taxon>
    </lineage>
</organism>
<proteinExistence type="predicted"/>
<reference evidence="2" key="1">
    <citation type="journal article" date="2014" name="PLoS Genet.">
        <title>Signature Gene Expression Reveals Novel Clues to the Molecular Mechanisms of Dimorphic Transition in Penicillium marneffei.</title>
        <authorList>
            <person name="Yang E."/>
            <person name="Wang G."/>
            <person name="Cai J."/>
            <person name="Woo P.C."/>
            <person name="Lau S.K."/>
            <person name="Yuen K.-Y."/>
            <person name="Chow W.-N."/>
            <person name="Lin X."/>
        </authorList>
    </citation>
    <scope>NUCLEOTIDE SEQUENCE [LARGE SCALE GENOMIC DNA]</scope>
    <source>
        <strain evidence="2">PM1</strain>
    </source>
</reference>
<accession>A0A093VBR4</accession>